<reference evidence="1" key="1">
    <citation type="journal article" date="2017" name="J. Phycol.">
        <title>Analysis of chloroplast genomes and a supermatrix inform reclassification of the Rhodomelaceae (Rhodophyta).</title>
        <authorList>
            <person name="Diaz-Tapia P."/>
            <person name="Maggs C.A."/>
            <person name="West J.A."/>
            <person name="Verbruggen H."/>
        </authorList>
    </citation>
    <scope>NUCLEOTIDE SEQUENCE</scope>
    <source>
        <strain evidence="1">JW3660</strain>
    </source>
</reference>
<name>A0A1Z1M7M3_BOSMO</name>
<sequence length="70" mass="8079">MNNIILIISGIYSNINLSLSKQYHFEFYTIKNTSEINKVCNGRVIVLIVRYPICLDESVIRSFPNLLLIC</sequence>
<evidence type="ECO:0000313" key="1">
    <source>
        <dbReference type="EMBL" id="ARW61754.1"/>
    </source>
</evidence>
<dbReference type="AlphaFoldDB" id="A0A1Z1M7M3"/>
<geneLocation type="chloroplast" evidence="1"/>
<dbReference type="RefSeq" id="YP_009393192.1">
    <property type="nucleotide sequence ID" value="NC_035266.1"/>
</dbReference>
<gene>
    <name evidence="1" type="primary">orf70</name>
</gene>
<dbReference type="GeneID" id="33354845"/>
<proteinExistence type="predicted"/>
<protein>
    <submittedName>
        <fullName evidence="1">Uncharacterized protein</fullName>
    </submittedName>
</protein>
<organism evidence="1">
    <name type="scientific">Bostrychia moritziana</name>
    <name type="common">Red alga</name>
    <name type="synonym">Polysiphonia moritziana</name>
    <dbReference type="NCBI Taxonomy" id="103713"/>
    <lineage>
        <taxon>Eukaryota</taxon>
        <taxon>Rhodophyta</taxon>
        <taxon>Florideophyceae</taxon>
        <taxon>Rhodymeniophycidae</taxon>
        <taxon>Ceramiales</taxon>
        <taxon>Rhodomelaceae</taxon>
        <taxon>Bostrychia</taxon>
    </lineage>
</organism>
<keyword evidence="1" id="KW-0934">Plastid</keyword>
<accession>A0A1Z1M7M3</accession>
<keyword evidence="1" id="KW-0150">Chloroplast</keyword>
<dbReference type="EMBL" id="MF101419">
    <property type="protein sequence ID" value="ARW61754.1"/>
    <property type="molecule type" value="Genomic_DNA"/>
</dbReference>